<accession>A0A2M8LF82</accession>
<dbReference type="Proteomes" id="UP000231152">
    <property type="component" value="Unassembled WGS sequence"/>
</dbReference>
<feature type="transmembrane region" description="Helical" evidence="1">
    <location>
        <begin position="180"/>
        <end position="199"/>
    </location>
</feature>
<name>A0A2M8LF82_9BACT</name>
<keyword evidence="1" id="KW-0472">Membrane</keyword>
<evidence type="ECO:0000313" key="2">
    <source>
        <dbReference type="EMBL" id="PJE76103.1"/>
    </source>
</evidence>
<evidence type="ECO:0000256" key="1">
    <source>
        <dbReference type="SAM" id="Phobius"/>
    </source>
</evidence>
<comment type="caution">
    <text evidence="2">The sequence shown here is derived from an EMBL/GenBank/DDBJ whole genome shotgun (WGS) entry which is preliminary data.</text>
</comment>
<evidence type="ECO:0000313" key="3">
    <source>
        <dbReference type="Proteomes" id="UP000231152"/>
    </source>
</evidence>
<reference evidence="2 3" key="1">
    <citation type="submission" date="2017-09" db="EMBL/GenBank/DDBJ databases">
        <title>Depth-based differentiation of microbial function through sediment-hosted aquifers and enrichment of novel symbionts in the deep terrestrial subsurface.</title>
        <authorList>
            <person name="Probst A.J."/>
            <person name="Ladd B."/>
            <person name="Jarett J.K."/>
            <person name="Geller-Mcgrath D.E."/>
            <person name="Sieber C.M."/>
            <person name="Emerson J.B."/>
            <person name="Anantharaman K."/>
            <person name="Thomas B.C."/>
            <person name="Malmstrom R."/>
            <person name="Stieglmeier M."/>
            <person name="Klingl A."/>
            <person name="Woyke T."/>
            <person name="Ryan C.M."/>
            <person name="Banfield J.F."/>
        </authorList>
    </citation>
    <scope>NUCLEOTIDE SEQUENCE [LARGE SCALE GENOMIC DNA]</scope>
    <source>
        <strain evidence="2">CG10_big_fil_rev_8_21_14_0_10_48_11</strain>
    </source>
</reference>
<proteinExistence type="predicted"/>
<organism evidence="2 3">
    <name type="scientific">Candidatus Uhrbacteria bacterium CG10_big_fil_rev_8_21_14_0_10_48_11</name>
    <dbReference type="NCBI Taxonomy" id="1975037"/>
    <lineage>
        <taxon>Bacteria</taxon>
        <taxon>Candidatus Uhriibacteriota</taxon>
    </lineage>
</organism>
<dbReference type="AlphaFoldDB" id="A0A2M8LF82"/>
<gene>
    <name evidence="2" type="ORF">COV04_01065</name>
</gene>
<sequence length="206" mass="21905">MFAVSFLVAGSASAQMGMLGNYWQNTSAPSSTQNDEVKAALSAIYETQGVSDVNKIDCDKVSDSQFETLGDAYMGIMMPNETQHQAMDTMMGGEGSESLSQAHINMGRSYLGCWANYKGAPALSMPMMSGGSGVTGYGQGMTNGYAPNAYYGNGYGMMSGYGHPLFAGGYGYGAGHFVGMALWCIFALIGLVGSIVWVVRRFRKNQ</sequence>
<keyword evidence="1" id="KW-0812">Transmembrane</keyword>
<protein>
    <submittedName>
        <fullName evidence="2">Uncharacterized protein</fullName>
    </submittedName>
</protein>
<keyword evidence="1" id="KW-1133">Transmembrane helix</keyword>
<dbReference type="EMBL" id="PFET01000005">
    <property type="protein sequence ID" value="PJE76103.1"/>
    <property type="molecule type" value="Genomic_DNA"/>
</dbReference>